<dbReference type="InParanoid" id="K1PQF8"/>
<sequence length="165" mass="18280">MGKKINNDNSKREMAVFKSLSYVVLSDTFCWIPIIIIGLLASGGVDISSDVYAWVIVLVLPINSALNPFIYTFSMIYRQEPPHHVYRIQTALSLGGEDPLDLQIPTPSSHTNSATSEAGYISVDLGMMEVPSKKVKACSYETKQWTSLAPMNVARIDMHIEKKTA</sequence>
<dbReference type="SUPFAM" id="SSF81321">
    <property type="entry name" value="Family A G protein-coupled receptor-like"/>
    <property type="match status" value="1"/>
</dbReference>
<evidence type="ECO:0000256" key="2">
    <source>
        <dbReference type="ARBA" id="ARBA00022692"/>
    </source>
</evidence>
<keyword evidence="2" id="KW-0812">Transmembrane</keyword>
<evidence type="ECO:0000256" key="4">
    <source>
        <dbReference type="ARBA" id="ARBA00023136"/>
    </source>
</evidence>
<dbReference type="GO" id="GO:0007189">
    <property type="term" value="P:adenylate cyclase-activating G protein-coupled receptor signaling pathway"/>
    <property type="evidence" value="ECO:0007669"/>
    <property type="project" value="TreeGrafter"/>
</dbReference>
<gene>
    <name evidence="6" type="ORF">CGI_10011717</name>
</gene>
<dbReference type="Gene3D" id="1.20.1070.10">
    <property type="entry name" value="Rhodopsin 7-helix transmembrane proteins"/>
    <property type="match status" value="1"/>
</dbReference>
<evidence type="ECO:0000259" key="5">
    <source>
        <dbReference type="PROSITE" id="PS50262"/>
    </source>
</evidence>
<comment type="subcellular location">
    <subcellularLocation>
        <location evidence="1">Membrane</location>
    </subcellularLocation>
</comment>
<name>K1PQF8_MAGGI</name>
<evidence type="ECO:0000256" key="3">
    <source>
        <dbReference type="ARBA" id="ARBA00022989"/>
    </source>
</evidence>
<proteinExistence type="predicted"/>
<protein>
    <recommendedName>
        <fullName evidence="5">G-protein coupled receptors family 1 profile domain-containing protein</fullName>
    </recommendedName>
</protein>
<evidence type="ECO:0000313" key="6">
    <source>
        <dbReference type="EMBL" id="EKC18625.1"/>
    </source>
</evidence>
<keyword evidence="3" id="KW-1133">Transmembrane helix</keyword>
<dbReference type="PANTHER" id="PTHR24372">
    <property type="entry name" value="GLYCOPROTEIN HORMONE RECEPTOR"/>
    <property type="match status" value="1"/>
</dbReference>
<dbReference type="AlphaFoldDB" id="K1PQF8"/>
<keyword evidence="4" id="KW-0472">Membrane</keyword>
<dbReference type="InterPro" id="IPR017452">
    <property type="entry name" value="GPCR_Rhodpsn_7TM"/>
</dbReference>
<evidence type="ECO:0000256" key="1">
    <source>
        <dbReference type="ARBA" id="ARBA00004370"/>
    </source>
</evidence>
<organism evidence="6">
    <name type="scientific">Magallana gigas</name>
    <name type="common">Pacific oyster</name>
    <name type="synonym">Crassostrea gigas</name>
    <dbReference type="NCBI Taxonomy" id="29159"/>
    <lineage>
        <taxon>Eukaryota</taxon>
        <taxon>Metazoa</taxon>
        <taxon>Spiralia</taxon>
        <taxon>Lophotrochozoa</taxon>
        <taxon>Mollusca</taxon>
        <taxon>Bivalvia</taxon>
        <taxon>Autobranchia</taxon>
        <taxon>Pteriomorphia</taxon>
        <taxon>Ostreida</taxon>
        <taxon>Ostreoidea</taxon>
        <taxon>Ostreidae</taxon>
        <taxon>Magallana</taxon>
    </lineage>
</organism>
<dbReference type="HOGENOM" id="CLU_1612411_0_0_1"/>
<feature type="domain" description="G-protein coupled receptors family 1 profile" evidence="5">
    <location>
        <begin position="1"/>
        <end position="71"/>
    </location>
</feature>
<dbReference type="PANTHER" id="PTHR24372:SF77">
    <property type="entry name" value="G-PROTEIN COUPLED RECEPTORS FAMILY 1 PROFILE DOMAIN-CONTAINING PROTEIN"/>
    <property type="match status" value="1"/>
</dbReference>
<dbReference type="GO" id="GO:0005886">
    <property type="term" value="C:plasma membrane"/>
    <property type="evidence" value="ECO:0007669"/>
    <property type="project" value="TreeGrafter"/>
</dbReference>
<dbReference type="GO" id="GO:0009755">
    <property type="term" value="P:hormone-mediated signaling pathway"/>
    <property type="evidence" value="ECO:0007669"/>
    <property type="project" value="TreeGrafter"/>
</dbReference>
<dbReference type="GO" id="GO:0008528">
    <property type="term" value="F:G protein-coupled peptide receptor activity"/>
    <property type="evidence" value="ECO:0007669"/>
    <property type="project" value="TreeGrafter"/>
</dbReference>
<dbReference type="EMBL" id="JH817033">
    <property type="protein sequence ID" value="EKC18625.1"/>
    <property type="molecule type" value="Genomic_DNA"/>
</dbReference>
<reference evidence="6" key="1">
    <citation type="journal article" date="2012" name="Nature">
        <title>The oyster genome reveals stress adaptation and complexity of shell formation.</title>
        <authorList>
            <person name="Zhang G."/>
            <person name="Fang X."/>
            <person name="Guo X."/>
            <person name="Li L."/>
            <person name="Luo R."/>
            <person name="Xu F."/>
            <person name="Yang P."/>
            <person name="Zhang L."/>
            <person name="Wang X."/>
            <person name="Qi H."/>
            <person name="Xiong Z."/>
            <person name="Que H."/>
            <person name="Xie Y."/>
            <person name="Holland P.W."/>
            <person name="Paps J."/>
            <person name="Zhu Y."/>
            <person name="Wu F."/>
            <person name="Chen Y."/>
            <person name="Wang J."/>
            <person name="Peng C."/>
            <person name="Meng J."/>
            <person name="Yang L."/>
            <person name="Liu J."/>
            <person name="Wen B."/>
            <person name="Zhang N."/>
            <person name="Huang Z."/>
            <person name="Zhu Q."/>
            <person name="Feng Y."/>
            <person name="Mount A."/>
            <person name="Hedgecock D."/>
            <person name="Xu Z."/>
            <person name="Liu Y."/>
            <person name="Domazet-Loso T."/>
            <person name="Du Y."/>
            <person name="Sun X."/>
            <person name="Zhang S."/>
            <person name="Liu B."/>
            <person name="Cheng P."/>
            <person name="Jiang X."/>
            <person name="Li J."/>
            <person name="Fan D."/>
            <person name="Wang W."/>
            <person name="Fu W."/>
            <person name="Wang T."/>
            <person name="Wang B."/>
            <person name="Zhang J."/>
            <person name="Peng Z."/>
            <person name="Li Y."/>
            <person name="Li N."/>
            <person name="Wang J."/>
            <person name="Chen M."/>
            <person name="He Y."/>
            <person name="Tan F."/>
            <person name="Song X."/>
            <person name="Zheng Q."/>
            <person name="Huang R."/>
            <person name="Yang H."/>
            <person name="Du X."/>
            <person name="Chen L."/>
            <person name="Yang M."/>
            <person name="Gaffney P.M."/>
            <person name="Wang S."/>
            <person name="Luo L."/>
            <person name="She Z."/>
            <person name="Ming Y."/>
            <person name="Huang W."/>
            <person name="Zhang S."/>
            <person name="Huang B."/>
            <person name="Zhang Y."/>
            <person name="Qu T."/>
            <person name="Ni P."/>
            <person name="Miao G."/>
            <person name="Wang J."/>
            <person name="Wang Q."/>
            <person name="Steinberg C.E."/>
            <person name="Wang H."/>
            <person name="Li N."/>
            <person name="Qian L."/>
            <person name="Zhang G."/>
            <person name="Li Y."/>
            <person name="Yang H."/>
            <person name="Liu X."/>
            <person name="Wang J."/>
            <person name="Yin Y."/>
            <person name="Wang J."/>
        </authorList>
    </citation>
    <scope>NUCLEOTIDE SEQUENCE [LARGE SCALE GENOMIC DNA]</scope>
    <source>
        <strain evidence="6">05x7-T-G4-1.051#20</strain>
    </source>
</reference>
<accession>K1PQF8</accession>
<dbReference type="PROSITE" id="PS50262">
    <property type="entry name" value="G_PROTEIN_RECEP_F1_2"/>
    <property type="match status" value="1"/>
</dbReference>